<dbReference type="PROSITE" id="PS50234">
    <property type="entry name" value="VWFA"/>
    <property type="match status" value="1"/>
</dbReference>
<evidence type="ECO:0000313" key="8">
    <source>
        <dbReference type="Proteomes" id="UP000327013"/>
    </source>
</evidence>
<comment type="similarity">
    <text evidence="1">Belongs to the proteasome subunit S5A family.</text>
</comment>
<dbReference type="GO" id="GO:0005829">
    <property type="term" value="C:cytosol"/>
    <property type="evidence" value="ECO:0007669"/>
    <property type="project" value="TreeGrafter"/>
</dbReference>
<dbReference type="InterPro" id="IPR002035">
    <property type="entry name" value="VWF_A"/>
</dbReference>
<evidence type="ECO:0000259" key="6">
    <source>
        <dbReference type="PROSITE" id="PS50234"/>
    </source>
</evidence>
<dbReference type="PANTHER" id="PTHR10223:SF0">
    <property type="entry name" value="26S PROTEASOME NON-ATPASE REGULATORY SUBUNIT 4"/>
    <property type="match status" value="1"/>
</dbReference>
<evidence type="ECO:0000313" key="7">
    <source>
        <dbReference type="EMBL" id="KAB8356691.1"/>
    </source>
</evidence>
<dbReference type="AlphaFoldDB" id="A0A5N6KXZ8"/>
<dbReference type="CDD" id="cd01452">
    <property type="entry name" value="VWA_26S_proteasome_subunit"/>
    <property type="match status" value="1"/>
</dbReference>
<evidence type="ECO:0000256" key="3">
    <source>
        <dbReference type="ARBA" id="ARBA00044341"/>
    </source>
</evidence>
<dbReference type="InterPro" id="IPR027040">
    <property type="entry name" value="PSMD4"/>
</dbReference>
<dbReference type="SUPFAM" id="SSF53300">
    <property type="entry name" value="vWA-like"/>
    <property type="match status" value="1"/>
</dbReference>
<dbReference type="InterPro" id="IPR003903">
    <property type="entry name" value="UIM_dom"/>
</dbReference>
<sequence length="456" mass="48164">MTTGEQQVNESEMGTAQEVEANTAWLSFTEEGNKAIRCEWLHLQPIEKSVAGVRTCCRLIVSPSTGAAPIRNRLQTDLAGEDAETKGDSCCCVLLAAPVCLAALSAQRLACRCSWHGSSPLRGYKRVSCRQVIFASAHPPPRPGPPGRHIPPSMVLEATIIIVDNSEHSRNGDYVPSRFEAQIDAVNLIFSAKTQANPESSVGLMSMGGAQPEVLTTLTTDHGKVIDGLHRTKIKGRSNFSVALNVAGLALKHRQNKSQHQRIIVFTCSPIAENEKDFVKLAKRMKKNTIAVDIVAFGDLDSDTTKKVGAFHDAIKGSADGSHLAIIQPGPNLLSDSIVATDILAGDGAHYGNQDSSGGGGDHGGSGGGGGGFDFGIDPQADPELALALRMSMEEEEKRRQREEEAKAKAESKTSLEAVAEDGEGSSAAADGAASKDDNNKDKKDGPGAGDSMDTS</sequence>
<dbReference type="Proteomes" id="UP000327013">
    <property type="component" value="Unassembled WGS sequence"/>
</dbReference>
<gene>
    <name evidence="7" type="ORF">FH972_024267</name>
</gene>
<protein>
    <recommendedName>
        <fullName evidence="4">26S proteasome non-ATPase regulatory subunit 4 homolog</fullName>
    </recommendedName>
    <alternativeName>
        <fullName evidence="3">26S proteasome regulatory subunit RPN10</fullName>
    </alternativeName>
</protein>
<dbReference type="InterPro" id="IPR036465">
    <property type="entry name" value="vWFA_dom_sf"/>
</dbReference>
<reference evidence="7 8" key="1">
    <citation type="submission" date="2019-06" db="EMBL/GenBank/DDBJ databases">
        <title>A chromosomal-level reference genome of Carpinus fangiana (Coryloideae, Betulaceae).</title>
        <authorList>
            <person name="Yang X."/>
            <person name="Wang Z."/>
            <person name="Zhang L."/>
            <person name="Hao G."/>
            <person name="Liu J."/>
            <person name="Yang Y."/>
        </authorList>
    </citation>
    <scope>NUCLEOTIDE SEQUENCE [LARGE SCALE GENOMIC DNA]</scope>
    <source>
        <strain evidence="7">Cfa_2016G</strain>
        <tissue evidence="7">Leaf</tissue>
    </source>
</reference>
<dbReference type="PANTHER" id="PTHR10223">
    <property type="entry name" value="26S PROTEASOME NON-ATPASE REGULATORY SUBUNIT 4"/>
    <property type="match status" value="1"/>
</dbReference>
<dbReference type="Pfam" id="PF13519">
    <property type="entry name" value="VWA_2"/>
    <property type="match status" value="1"/>
</dbReference>
<dbReference type="GO" id="GO:0008540">
    <property type="term" value="C:proteasome regulatory particle, base subcomplex"/>
    <property type="evidence" value="ECO:0007669"/>
    <property type="project" value="TreeGrafter"/>
</dbReference>
<keyword evidence="2" id="KW-0647">Proteasome</keyword>
<dbReference type="Gene3D" id="1.10.287.3990">
    <property type="match status" value="1"/>
</dbReference>
<feature type="domain" description="VWFA" evidence="6">
    <location>
        <begin position="158"/>
        <end position="343"/>
    </location>
</feature>
<feature type="region of interest" description="Disordered" evidence="5">
    <location>
        <begin position="392"/>
        <end position="456"/>
    </location>
</feature>
<dbReference type="GO" id="GO:0031593">
    <property type="term" value="F:polyubiquitin modification-dependent protein binding"/>
    <property type="evidence" value="ECO:0007669"/>
    <property type="project" value="TreeGrafter"/>
</dbReference>
<comment type="caution">
    <text evidence="7">The sequence shown here is derived from an EMBL/GenBank/DDBJ whole genome shotgun (WGS) entry which is preliminary data.</text>
</comment>
<feature type="compositionally biased region" description="Gly residues" evidence="5">
    <location>
        <begin position="357"/>
        <end position="374"/>
    </location>
</feature>
<feature type="compositionally biased region" description="Basic and acidic residues" evidence="5">
    <location>
        <begin position="434"/>
        <end position="446"/>
    </location>
</feature>
<evidence type="ECO:0000256" key="5">
    <source>
        <dbReference type="SAM" id="MobiDB-lite"/>
    </source>
</evidence>
<feature type="region of interest" description="Disordered" evidence="5">
    <location>
        <begin position="351"/>
        <end position="379"/>
    </location>
</feature>
<dbReference type="PROSITE" id="PS50330">
    <property type="entry name" value="UIM"/>
    <property type="match status" value="1"/>
</dbReference>
<feature type="compositionally biased region" description="Basic and acidic residues" evidence="5">
    <location>
        <begin position="392"/>
        <end position="414"/>
    </location>
</feature>
<name>A0A5N6KXZ8_9ROSI</name>
<organism evidence="7 8">
    <name type="scientific">Carpinus fangiana</name>
    <dbReference type="NCBI Taxonomy" id="176857"/>
    <lineage>
        <taxon>Eukaryota</taxon>
        <taxon>Viridiplantae</taxon>
        <taxon>Streptophyta</taxon>
        <taxon>Embryophyta</taxon>
        <taxon>Tracheophyta</taxon>
        <taxon>Spermatophyta</taxon>
        <taxon>Magnoliopsida</taxon>
        <taxon>eudicotyledons</taxon>
        <taxon>Gunneridae</taxon>
        <taxon>Pentapetalae</taxon>
        <taxon>rosids</taxon>
        <taxon>fabids</taxon>
        <taxon>Fagales</taxon>
        <taxon>Betulaceae</taxon>
        <taxon>Carpinus</taxon>
    </lineage>
</organism>
<dbReference type="GO" id="GO:0005634">
    <property type="term" value="C:nucleus"/>
    <property type="evidence" value="ECO:0007669"/>
    <property type="project" value="TreeGrafter"/>
</dbReference>
<evidence type="ECO:0000256" key="2">
    <source>
        <dbReference type="ARBA" id="ARBA00022942"/>
    </source>
</evidence>
<evidence type="ECO:0000256" key="1">
    <source>
        <dbReference type="ARBA" id="ARBA00005574"/>
    </source>
</evidence>
<dbReference type="GO" id="GO:0043161">
    <property type="term" value="P:proteasome-mediated ubiquitin-dependent protein catabolic process"/>
    <property type="evidence" value="ECO:0007669"/>
    <property type="project" value="TreeGrafter"/>
</dbReference>
<dbReference type="OrthoDB" id="1731724at2759"/>
<proteinExistence type="inferred from homology"/>
<dbReference type="Gene3D" id="3.40.50.410">
    <property type="entry name" value="von Willebrand factor, type A domain"/>
    <property type="match status" value="1"/>
</dbReference>
<evidence type="ECO:0000256" key="4">
    <source>
        <dbReference type="ARBA" id="ARBA00071116"/>
    </source>
</evidence>
<dbReference type="FunFam" id="3.40.50.410:FF:000005">
    <property type="entry name" value="26S proteasome non-ATPase regulatory subunit 4"/>
    <property type="match status" value="1"/>
</dbReference>
<dbReference type="EMBL" id="VIBQ01000016">
    <property type="protein sequence ID" value="KAB8356691.1"/>
    <property type="molecule type" value="Genomic_DNA"/>
</dbReference>
<accession>A0A5N6KXZ8</accession>
<keyword evidence="8" id="KW-1185">Reference proteome</keyword>